<comment type="similarity">
    <text evidence="1 7">Belongs to the peptidase S11 family.</text>
</comment>
<dbReference type="PRINTS" id="PR00725">
    <property type="entry name" value="DADACBPTASE1"/>
</dbReference>
<keyword evidence="5" id="KW-0573">Peptidoglycan synthesis</keyword>
<keyword evidence="9" id="KW-1133">Transmembrane helix</keyword>
<evidence type="ECO:0000256" key="8">
    <source>
        <dbReference type="SAM" id="MobiDB-lite"/>
    </source>
</evidence>
<dbReference type="AlphaFoldDB" id="A0A367G114"/>
<keyword evidence="9" id="KW-0812">Transmembrane</keyword>
<keyword evidence="12" id="KW-0645">Protease</keyword>
<evidence type="ECO:0000259" key="11">
    <source>
        <dbReference type="Pfam" id="PF00768"/>
    </source>
</evidence>
<keyword evidence="2 10" id="KW-0732">Signal</keyword>
<evidence type="ECO:0000256" key="5">
    <source>
        <dbReference type="ARBA" id="ARBA00022984"/>
    </source>
</evidence>
<dbReference type="GO" id="GO:0009002">
    <property type="term" value="F:serine-type D-Ala-D-Ala carboxypeptidase activity"/>
    <property type="evidence" value="ECO:0007669"/>
    <property type="project" value="InterPro"/>
</dbReference>
<keyword evidence="4" id="KW-0133">Cell shape</keyword>
<dbReference type="PANTHER" id="PTHR21581:SF33">
    <property type="entry name" value="D-ALANYL-D-ALANINE CARBOXYPEPTIDASE DACB"/>
    <property type="match status" value="1"/>
</dbReference>
<protein>
    <submittedName>
        <fullName evidence="12">D-alanyl-D-alanine carboxypeptidase</fullName>
    </submittedName>
</protein>
<dbReference type="InterPro" id="IPR001967">
    <property type="entry name" value="Peptidase_S11_N"/>
</dbReference>
<dbReference type="EMBL" id="PSQG01000009">
    <property type="protein sequence ID" value="RCH44198.1"/>
    <property type="molecule type" value="Genomic_DNA"/>
</dbReference>
<comment type="caution">
    <text evidence="12">The sequence shown here is derived from an EMBL/GenBank/DDBJ whole genome shotgun (WGS) entry which is preliminary data.</text>
</comment>
<dbReference type="Gene3D" id="3.40.710.10">
    <property type="entry name" value="DD-peptidase/beta-lactamase superfamily"/>
    <property type="match status" value="1"/>
</dbReference>
<evidence type="ECO:0000256" key="2">
    <source>
        <dbReference type="ARBA" id="ARBA00022729"/>
    </source>
</evidence>
<dbReference type="GO" id="GO:0006508">
    <property type="term" value="P:proteolysis"/>
    <property type="evidence" value="ECO:0007669"/>
    <property type="project" value="InterPro"/>
</dbReference>
<feature type="signal peptide" evidence="10">
    <location>
        <begin position="1"/>
        <end position="27"/>
    </location>
</feature>
<dbReference type="InterPro" id="IPR012338">
    <property type="entry name" value="Beta-lactam/transpept-like"/>
</dbReference>
<dbReference type="SUPFAM" id="SSF56601">
    <property type="entry name" value="beta-lactamase/transpeptidase-like"/>
    <property type="match status" value="1"/>
</dbReference>
<dbReference type="InterPro" id="IPR018044">
    <property type="entry name" value="Peptidase_S11"/>
</dbReference>
<keyword evidence="9" id="KW-0472">Membrane</keyword>
<keyword evidence="12" id="KW-0121">Carboxypeptidase</keyword>
<feature type="chain" id="PRO_5016909694" evidence="10">
    <location>
        <begin position="28"/>
        <end position="415"/>
    </location>
</feature>
<evidence type="ECO:0000313" key="12">
    <source>
        <dbReference type="EMBL" id="RCH44198.1"/>
    </source>
</evidence>
<evidence type="ECO:0000313" key="13">
    <source>
        <dbReference type="Proteomes" id="UP000253208"/>
    </source>
</evidence>
<evidence type="ECO:0000256" key="6">
    <source>
        <dbReference type="ARBA" id="ARBA00023316"/>
    </source>
</evidence>
<feature type="domain" description="Peptidase S11 D-alanyl-D-alanine carboxypeptidase A N-terminal" evidence="11">
    <location>
        <begin position="49"/>
        <end position="283"/>
    </location>
</feature>
<dbReference type="Proteomes" id="UP000253208">
    <property type="component" value="Unassembled WGS sequence"/>
</dbReference>
<feature type="transmembrane region" description="Helical" evidence="9">
    <location>
        <begin position="389"/>
        <end position="407"/>
    </location>
</feature>
<accession>A0A367G114</accession>
<gene>
    <name evidence="12" type="ORF">C4886_07730</name>
</gene>
<evidence type="ECO:0000256" key="3">
    <source>
        <dbReference type="ARBA" id="ARBA00022801"/>
    </source>
</evidence>
<feature type="region of interest" description="Disordered" evidence="8">
    <location>
        <begin position="358"/>
        <end position="379"/>
    </location>
</feature>
<dbReference type="RefSeq" id="WP_092072549.1">
    <property type="nucleotide sequence ID" value="NZ_PSQG01000009.1"/>
</dbReference>
<proteinExistence type="inferred from homology"/>
<name>A0A367G114_9FIRM</name>
<keyword evidence="6" id="KW-0961">Cell wall biogenesis/degradation</keyword>
<evidence type="ECO:0000256" key="4">
    <source>
        <dbReference type="ARBA" id="ARBA00022960"/>
    </source>
</evidence>
<dbReference type="GO" id="GO:0009252">
    <property type="term" value="P:peptidoglycan biosynthetic process"/>
    <property type="evidence" value="ECO:0007669"/>
    <property type="project" value="UniProtKB-KW"/>
</dbReference>
<evidence type="ECO:0000256" key="1">
    <source>
        <dbReference type="ARBA" id="ARBA00007164"/>
    </source>
</evidence>
<reference evidence="12 13" key="1">
    <citation type="submission" date="2018-02" db="EMBL/GenBank/DDBJ databases">
        <title>Complete genome sequencing of Faecalibacterium prausnitzii strains isolated from the human gut.</title>
        <authorList>
            <person name="Fitzgerald B.C."/>
            <person name="Shkoporov A.N."/>
            <person name="Ross P.R."/>
            <person name="Hill C."/>
        </authorList>
    </citation>
    <scope>NUCLEOTIDE SEQUENCE [LARGE SCALE GENOMIC DNA]</scope>
    <source>
        <strain evidence="12 13">APC942/31-1</strain>
    </source>
</reference>
<sequence length="415" mass="43604">MKKSRITTALLAIGISASMVFQTPVFATEETAVAVSSGITTNGISGWPQGPEITSASAVIMEDTSDTILYAKDMDTTLSPAGAVKIMTCLLALENSQLDDQVTMTETGVSGVTDGGAHISSQLGEVFTMEQCLYALMLASANDIALQVAEQIGGSVDAFVQKMNDRAKELGCTNTVFTNPTGLPDDNQHTTAHDLALIMQAAIRNDSFRTISGATSYTIPATNVSGGTRNLTSSFTMTDPASASYYEGCIGGRESTTTASGSVLVTAAQRNGTTLIAVVMNGATGQTATEAISLLDYGFSNFQLLDLSEDDFHILSGGTVMVPSGATADDLTTEDTESDGQILRTYSFGGTQVGTAVVEDPSQESSSDVLENDENMDSAKAYSESRSQIPYFAIGGVGILLLILLLWRMIRIIRS</sequence>
<dbReference type="Pfam" id="PF00768">
    <property type="entry name" value="Peptidase_S11"/>
    <property type="match status" value="1"/>
</dbReference>
<organism evidence="12 13">
    <name type="scientific">Blautia obeum</name>
    <dbReference type="NCBI Taxonomy" id="40520"/>
    <lineage>
        <taxon>Bacteria</taxon>
        <taxon>Bacillati</taxon>
        <taxon>Bacillota</taxon>
        <taxon>Clostridia</taxon>
        <taxon>Lachnospirales</taxon>
        <taxon>Lachnospiraceae</taxon>
        <taxon>Blautia</taxon>
    </lineage>
</organism>
<dbReference type="PANTHER" id="PTHR21581">
    <property type="entry name" value="D-ALANYL-D-ALANINE CARBOXYPEPTIDASE"/>
    <property type="match status" value="1"/>
</dbReference>
<keyword evidence="3" id="KW-0378">Hydrolase</keyword>
<dbReference type="GO" id="GO:0008360">
    <property type="term" value="P:regulation of cell shape"/>
    <property type="evidence" value="ECO:0007669"/>
    <property type="project" value="UniProtKB-KW"/>
</dbReference>
<evidence type="ECO:0000256" key="9">
    <source>
        <dbReference type="SAM" id="Phobius"/>
    </source>
</evidence>
<dbReference type="GO" id="GO:0071555">
    <property type="term" value="P:cell wall organization"/>
    <property type="evidence" value="ECO:0007669"/>
    <property type="project" value="UniProtKB-KW"/>
</dbReference>
<evidence type="ECO:0000256" key="7">
    <source>
        <dbReference type="RuleBase" id="RU004016"/>
    </source>
</evidence>
<evidence type="ECO:0000256" key="10">
    <source>
        <dbReference type="SAM" id="SignalP"/>
    </source>
</evidence>